<dbReference type="OrthoDB" id="1451277at2"/>
<dbReference type="Pfam" id="PF14060">
    <property type="entry name" value="DUF4252"/>
    <property type="match status" value="1"/>
</dbReference>
<gene>
    <name evidence="2" type="ORF">EIB73_07975</name>
</gene>
<feature type="chain" id="PRO_5018219507" evidence="1">
    <location>
        <begin position="22"/>
        <end position="174"/>
    </location>
</feature>
<sequence>MKKLYFLSAFTLLLFSMQSCMVSKNPKMDFFKNPHYDYKDAQFMSINVPMFLAKPIVKKALREDGESEELINLIKKISDIKVMTVENGNREMIADFAKYLIKNNFEEWITVRKDKETINFQAKQKGEEIRKLLITIASVSELVYVDVSGRFTADDISRIINYSENHDVTKALKK</sequence>
<dbReference type="Proteomes" id="UP000270185">
    <property type="component" value="Chromosome"/>
</dbReference>
<name>A0A3G8XSC4_9FLAO</name>
<evidence type="ECO:0000313" key="2">
    <source>
        <dbReference type="EMBL" id="AZI33114.1"/>
    </source>
</evidence>
<dbReference type="PROSITE" id="PS51257">
    <property type="entry name" value="PROKAR_LIPOPROTEIN"/>
    <property type="match status" value="1"/>
</dbReference>
<proteinExistence type="predicted"/>
<evidence type="ECO:0000256" key="1">
    <source>
        <dbReference type="SAM" id="SignalP"/>
    </source>
</evidence>
<dbReference type="AlphaFoldDB" id="A0A3G8XSC4"/>
<reference evidence="3" key="1">
    <citation type="submission" date="2018-11" db="EMBL/GenBank/DDBJ databases">
        <title>Proposal to divide the Flavobacteriaceae and reorganize its genera based on Amino Acid Identity values calculated from whole genome sequences.</title>
        <authorList>
            <person name="Nicholson A.C."/>
            <person name="Gulvik C.A."/>
            <person name="Whitney A.M."/>
            <person name="Humrighouse B.W."/>
            <person name="Bell M."/>
            <person name="Holmes B."/>
            <person name="Steigerwalt A.G."/>
            <person name="Villarma A."/>
            <person name="Sheth M."/>
            <person name="Batra D."/>
            <person name="Pryor J."/>
            <person name="Bernardet J.-F."/>
            <person name="Hugo C."/>
            <person name="Kampfer P."/>
            <person name="Newman J.D."/>
            <person name="McQuiston J.R."/>
        </authorList>
    </citation>
    <scope>NUCLEOTIDE SEQUENCE [LARGE SCALE GENOMIC DNA]</scope>
    <source>
        <strain evidence="3">G0081</strain>
    </source>
</reference>
<dbReference type="KEGG" id="ccas:EIB73_07975"/>
<protein>
    <submittedName>
        <fullName evidence="2">DUF4252 domain-containing protein</fullName>
    </submittedName>
</protein>
<dbReference type="InterPro" id="IPR025348">
    <property type="entry name" value="DUF4252"/>
</dbReference>
<organism evidence="2 3">
    <name type="scientific">Kaistella carnis</name>
    <dbReference type="NCBI Taxonomy" id="1241979"/>
    <lineage>
        <taxon>Bacteria</taxon>
        <taxon>Pseudomonadati</taxon>
        <taxon>Bacteroidota</taxon>
        <taxon>Flavobacteriia</taxon>
        <taxon>Flavobacteriales</taxon>
        <taxon>Weeksellaceae</taxon>
        <taxon>Chryseobacterium group</taxon>
        <taxon>Kaistella</taxon>
    </lineage>
</organism>
<dbReference type="RefSeq" id="WP_125024269.1">
    <property type="nucleotide sequence ID" value="NZ_CP034159.1"/>
</dbReference>
<dbReference type="EMBL" id="CP034159">
    <property type="protein sequence ID" value="AZI33114.1"/>
    <property type="molecule type" value="Genomic_DNA"/>
</dbReference>
<keyword evidence="1" id="KW-0732">Signal</keyword>
<keyword evidence="3" id="KW-1185">Reference proteome</keyword>
<evidence type="ECO:0000313" key="3">
    <source>
        <dbReference type="Proteomes" id="UP000270185"/>
    </source>
</evidence>
<feature type="signal peptide" evidence="1">
    <location>
        <begin position="1"/>
        <end position="21"/>
    </location>
</feature>
<accession>A0A3G8XSC4</accession>